<evidence type="ECO:0000256" key="2">
    <source>
        <dbReference type="ARBA" id="ARBA00022525"/>
    </source>
</evidence>
<dbReference type="InterPro" id="IPR003119">
    <property type="entry name" value="SAP_A"/>
</dbReference>
<dbReference type="InterPro" id="IPR008138">
    <property type="entry name" value="SapB_2"/>
</dbReference>
<dbReference type="Pfam" id="PF03489">
    <property type="entry name" value="SapB_2"/>
    <property type="match status" value="1"/>
</dbReference>
<evidence type="ECO:0000313" key="11">
    <source>
        <dbReference type="Proteomes" id="UP001566132"/>
    </source>
</evidence>
<dbReference type="InterPro" id="IPR051428">
    <property type="entry name" value="Sphingo_Act-Surfact_Prot"/>
</dbReference>
<reference evidence="10 11" key="1">
    <citation type="submission" date="2024-05" db="EMBL/GenBank/DDBJ databases">
        <title>Genetic variation in Jamaican populations of the coffee berry borer (Hypothenemus hampei).</title>
        <authorList>
            <person name="Errbii M."/>
            <person name="Myrie A."/>
        </authorList>
    </citation>
    <scope>NUCLEOTIDE SEQUENCE [LARGE SCALE GENOMIC DNA]</scope>
    <source>
        <strain evidence="10">JA-Hopewell-2020-01-JO</strain>
        <tissue evidence="10">Whole body</tissue>
    </source>
</reference>
<sequence length="432" mass="49693">MGTLPALVFYPYGFLVILNSLCLTLDSSQLFLLVFGRRFKNISFGAIKSRLKAKFELLYYGILKTRFRSDNKMKIVIFVVLMLFAVSSAISLCRKVVYKKNLRDDEDECTYGPSYYCENLIYASTCSTMKRCIQTVWIRKKYPPDSSSVCDKCKAMVKQAKNQWLCNESQEEIKEVFQDFCTQLHIKPIVQECDKIANYCIPQFVEILVSKMNPQTVCAVSGLCNSARITQLLAEAEQDLSKLFPDDSLGKNKCRTTVEEFNNNGQEGFLKSMLWLCGNFNSFSDACSNLVVIHIQDFYNYIKQIMNTDDFCLSTAPFFENICKQNIQITSTSKIEHVQIENENDVYSCQLLLQMMNHLRDILIANKTEDEFKTVLERRCKQTESTFISECLIIVNRYYKDIYNDLVNGLNGNATCKLKLDYPMSSAVTYLP</sequence>
<dbReference type="SMART" id="SM00741">
    <property type="entry name" value="SapB"/>
    <property type="match status" value="3"/>
</dbReference>
<dbReference type="PROSITE" id="PS50015">
    <property type="entry name" value="SAP_B"/>
    <property type="match status" value="1"/>
</dbReference>
<keyword evidence="3" id="KW-0732">Signal</keyword>
<feature type="transmembrane region" description="Helical" evidence="7">
    <location>
        <begin position="12"/>
        <end position="35"/>
    </location>
</feature>
<dbReference type="PANTHER" id="PTHR11480:SF3">
    <property type="entry name" value="BCDNA.GH08312"/>
    <property type="match status" value="1"/>
</dbReference>
<dbReference type="Gene3D" id="1.10.225.10">
    <property type="entry name" value="Saposin-like"/>
    <property type="match status" value="2"/>
</dbReference>
<evidence type="ECO:0000256" key="4">
    <source>
        <dbReference type="ARBA" id="ARBA00022737"/>
    </source>
</evidence>
<comment type="subcellular location">
    <subcellularLocation>
        <location evidence="1">Secreted</location>
    </subcellularLocation>
</comment>
<dbReference type="SUPFAM" id="SSF47862">
    <property type="entry name" value="Saposin"/>
    <property type="match status" value="3"/>
</dbReference>
<organism evidence="10 11">
    <name type="scientific">Hypothenemus hampei</name>
    <name type="common">Coffee berry borer</name>
    <dbReference type="NCBI Taxonomy" id="57062"/>
    <lineage>
        <taxon>Eukaryota</taxon>
        <taxon>Metazoa</taxon>
        <taxon>Ecdysozoa</taxon>
        <taxon>Arthropoda</taxon>
        <taxon>Hexapoda</taxon>
        <taxon>Insecta</taxon>
        <taxon>Pterygota</taxon>
        <taxon>Neoptera</taxon>
        <taxon>Endopterygota</taxon>
        <taxon>Coleoptera</taxon>
        <taxon>Polyphaga</taxon>
        <taxon>Cucujiformia</taxon>
        <taxon>Curculionidae</taxon>
        <taxon>Scolytinae</taxon>
        <taxon>Hypothenemus</taxon>
    </lineage>
</organism>
<protein>
    <submittedName>
        <fullName evidence="10">Uncharacterized protein</fullName>
    </submittedName>
</protein>
<keyword evidence="4" id="KW-0677">Repeat</keyword>
<gene>
    <name evidence="10" type="ORF">ABEB36_005352</name>
</gene>
<dbReference type="AlphaFoldDB" id="A0ABD1EXZ3"/>
<evidence type="ECO:0000256" key="5">
    <source>
        <dbReference type="ARBA" id="ARBA00023157"/>
    </source>
</evidence>
<evidence type="ECO:0000259" key="8">
    <source>
        <dbReference type="PROSITE" id="PS50015"/>
    </source>
</evidence>
<dbReference type="InterPro" id="IPR008139">
    <property type="entry name" value="SaposinB_dom"/>
</dbReference>
<evidence type="ECO:0000256" key="7">
    <source>
        <dbReference type="SAM" id="Phobius"/>
    </source>
</evidence>
<dbReference type="PANTHER" id="PTHR11480">
    <property type="entry name" value="SAPOSIN-RELATED"/>
    <property type="match status" value="1"/>
</dbReference>
<feature type="transmembrane region" description="Helical" evidence="7">
    <location>
        <begin position="75"/>
        <end position="92"/>
    </location>
</feature>
<evidence type="ECO:0000313" key="10">
    <source>
        <dbReference type="EMBL" id="KAL1505899.1"/>
    </source>
</evidence>
<dbReference type="SMART" id="SM00162">
    <property type="entry name" value="SAPA"/>
    <property type="match status" value="1"/>
</dbReference>
<evidence type="ECO:0000256" key="6">
    <source>
        <dbReference type="ARBA" id="ARBA00023180"/>
    </source>
</evidence>
<evidence type="ECO:0000259" key="9">
    <source>
        <dbReference type="PROSITE" id="PS51110"/>
    </source>
</evidence>
<keyword evidence="7" id="KW-0472">Membrane</keyword>
<keyword evidence="7" id="KW-1133">Transmembrane helix</keyword>
<feature type="domain" description="Saposin A-type" evidence="9">
    <location>
        <begin position="102"/>
        <end position="142"/>
    </location>
</feature>
<keyword evidence="6" id="KW-0325">Glycoprotein</keyword>
<dbReference type="PROSITE" id="PS51110">
    <property type="entry name" value="SAP_A"/>
    <property type="match status" value="1"/>
</dbReference>
<dbReference type="InterPro" id="IPR008373">
    <property type="entry name" value="Saposin"/>
</dbReference>
<accession>A0ABD1EXZ3</accession>
<keyword evidence="2" id="KW-0964">Secreted</keyword>
<evidence type="ECO:0000256" key="1">
    <source>
        <dbReference type="ARBA" id="ARBA00004613"/>
    </source>
</evidence>
<keyword evidence="11" id="KW-1185">Reference proteome</keyword>
<proteinExistence type="predicted"/>
<dbReference type="PRINTS" id="PR01797">
    <property type="entry name" value="SAPOSIN"/>
</dbReference>
<evidence type="ECO:0000256" key="3">
    <source>
        <dbReference type="ARBA" id="ARBA00022729"/>
    </source>
</evidence>
<keyword evidence="5" id="KW-1015">Disulfide bond</keyword>
<dbReference type="EMBL" id="JBDJPC010000004">
    <property type="protein sequence ID" value="KAL1505899.1"/>
    <property type="molecule type" value="Genomic_DNA"/>
</dbReference>
<dbReference type="Pfam" id="PF02199">
    <property type="entry name" value="SapA"/>
    <property type="match status" value="1"/>
</dbReference>
<dbReference type="Proteomes" id="UP001566132">
    <property type="component" value="Unassembled WGS sequence"/>
</dbReference>
<keyword evidence="7" id="KW-0812">Transmembrane</keyword>
<name>A0ABD1EXZ3_HYPHA</name>
<dbReference type="InterPro" id="IPR011001">
    <property type="entry name" value="Saposin-like"/>
</dbReference>
<comment type="caution">
    <text evidence="10">The sequence shown here is derived from an EMBL/GenBank/DDBJ whole genome shotgun (WGS) entry which is preliminary data.</text>
</comment>
<dbReference type="GO" id="GO:0005576">
    <property type="term" value="C:extracellular region"/>
    <property type="evidence" value="ECO:0007669"/>
    <property type="project" value="UniProtKB-SubCell"/>
</dbReference>
<feature type="domain" description="Saposin B-type" evidence="8">
    <location>
        <begin position="146"/>
        <end position="228"/>
    </location>
</feature>